<evidence type="ECO:0000256" key="3">
    <source>
        <dbReference type="ARBA" id="ARBA00022452"/>
    </source>
</evidence>
<comment type="caution">
    <text evidence="9">The sequence shown here is derived from an EMBL/GenBank/DDBJ whole genome shotgun (WGS) entry which is preliminary data.</text>
</comment>
<reference evidence="9 10" key="1">
    <citation type="submission" date="2018-10" db="EMBL/GenBank/DDBJ databases">
        <title>GWAS and RNA-Seq identify cryptic mechanisms of antimicrobial resistance in Acinetobacter baumannii.</title>
        <authorList>
            <person name="Sahl J.W."/>
        </authorList>
    </citation>
    <scope>NUCLEOTIDE SEQUENCE [LARGE SCALE GENOMIC DNA]</scope>
    <source>
        <strain evidence="9 10">TG28175</strain>
    </source>
</reference>
<sequence length="346" mass="37513">ITSSTGTLSSMLGQLTFEVDKKSADAGFKGKFETGPVKHQWVANATYYNHAQDDYGYRIIPGFGDPVFTNIYDPNPNWGPKPEFTPPFLFHSTLSTSSFGLADTLSFAQDKVQLTLGLRHQTVKATSSVNTLPENAKSATTPGVALLIKATDKISVYANYIEGLTKGDQAPATTSNKGTIFPPQKTKQQELGLKVDLGTFAHTLSAFEITKPNSYSDPSQLVNNLPTFVSDGEQRNRGIEWSFFGSPIEHVRLMGGFTYLDPELTKTKSGGNDGHTAVAVPKNQAKLGAEWDTQVAQGTLTLSGNINAVSKQYINAENTLSVPGRTLLDVGARYSTKVENHPVTFR</sequence>
<evidence type="ECO:0000259" key="8">
    <source>
        <dbReference type="Pfam" id="PF00593"/>
    </source>
</evidence>
<feature type="non-terminal residue" evidence="9">
    <location>
        <position position="346"/>
    </location>
</feature>
<keyword evidence="6" id="KW-0472">Membrane</keyword>
<gene>
    <name evidence="9" type="ORF">EA686_20755</name>
</gene>
<feature type="non-terminal residue" evidence="9">
    <location>
        <position position="1"/>
    </location>
</feature>
<evidence type="ECO:0000256" key="2">
    <source>
        <dbReference type="ARBA" id="ARBA00022448"/>
    </source>
</evidence>
<evidence type="ECO:0000313" key="10">
    <source>
        <dbReference type="Proteomes" id="UP000280073"/>
    </source>
</evidence>
<evidence type="ECO:0000256" key="4">
    <source>
        <dbReference type="ARBA" id="ARBA00022692"/>
    </source>
</evidence>
<dbReference type="Proteomes" id="UP000280073">
    <property type="component" value="Unassembled WGS sequence"/>
</dbReference>
<evidence type="ECO:0000256" key="7">
    <source>
        <dbReference type="ARBA" id="ARBA00023237"/>
    </source>
</evidence>
<name>A0A3R9TMH8_ACIBA</name>
<keyword evidence="2" id="KW-0813">Transport</keyword>
<evidence type="ECO:0000256" key="1">
    <source>
        <dbReference type="ARBA" id="ARBA00004571"/>
    </source>
</evidence>
<keyword evidence="7" id="KW-0998">Cell outer membrane</keyword>
<dbReference type="Gene3D" id="2.40.170.20">
    <property type="entry name" value="TonB-dependent receptor, beta-barrel domain"/>
    <property type="match status" value="1"/>
</dbReference>
<evidence type="ECO:0000256" key="6">
    <source>
        <dbReference type="ARBA" id="ARBA00023136"/>
    </source>
</evidence>
<feature type="domain" description="TonB-dependent receptor-like beta-barrel" evidence="8">
    <location>
        <begin position="24"/>
        <end position="335"/>
    </location>
</feature>
<evidence type="ECO:0000313" key="9">
    <source>
        <dbReference type="EMBL" id="RSR44150.1"/>
    </source>
</evidence>
<dbReference type="InterPro" id="IPR039426">
    <property type="entry name" value="TonB-dep_rcpt-like"/>
</dbReference>
<dbReference type="SUPFAM" id="SSF56935">
    <property type="entry name" value="Porins"/>
    <property type="match status" value="1"/>
</dbReference>
<organism evidence="9 10">
    <name type="scientific">Acinetobacter baumannii</name>
    <dbReference type="NCBI Taxonomy" id="470"/>
    <lineage>
        <taxon>Bacteria</taxon>
        <taxon>Pseudomonadati</taxon>
        <taxon>Pseudomonadota</taxon>
        <taxon>Gammaproteobacteria</taxon>
        <taxon>Moraxellales</taxon>
        <taxon>Moraxellaceae</taxon>
        <taxon>Acinetobacter</taxon>
        <taxon>Acinetobacter calcoaceticus/baumannii complex</taxon>
    </lineage>
</organism>
<accession>A0A3R9TMH8</accession>
<protein>
    <submittedName>
        <fullName evidence="9">TonB-dependent receptor</fullName>
    </submittedName>
</protein>
<dbReference type="AlphaFoldDB" id="A0A3R9TMH8"/>
<dbReference type="GO" id="GO:0015344">
    <property type="term" value="F:siderophore uptake transmembrane transporter activity"/>
    <property type="evidence" value="ECO:0007669"/>
    <property type="project" value="TreeGrafter"/>
</dbReference>
<dbReference type="EMBL" id="RFDI01001401">
    <property type="protein sequence ID" value="RSR44150.1"/>
    <property type="molecule type" value="Genomic_DNA"/>
</dbReference>
<proteinExistence type="predicted"/>
<dbReference type="PANTHER" id="PTHR32552">
    <property type="entry name" value="FERRICHROME IRON RECEPTOR-RELATED"/>
    <property type="match status" value="1"/>
</dbReference>
<dbReference type="InterPro" id="IPR000531">
    <property type="entry name" value="Beta-barrel_TonB"/>
</dbReference>
<evidence type="ECO:0000256" key="5">
    <source>
        <dbReference type="ARBA" id="ARBA00023077"/>
    </source>
</evidence>
<dbReference type="GO" id="GO:0009279">
    <property type="term" value="C:cell outer membrane"/>
    <property type="evidence" value="ECO:0007669"/>
    <property type="project" value="UniProtKB-SubCell"/>
</dbReference>
<keyword evidence="4" id="KW-0812">Transmembrane</keyword>
<dbReference type="InterPro" id="IPR036942">
    <property type="entry name" value="Beta-barrel_TonB_sf"/>
</dbReference>
<keyword evidence="9" id="KW-0675">Receptor</keyword>
<keyword evidence="3" id="KW-1134">Transmembrane beta strand</keyword>
<dbReference type="Pfam" id="PF00593">
    <property type="entry name" value="TonB_dep_Rec_b-barrel"/>
    <property type="match status" value="1"/>
</dbReference>
<keyword evidence="5" id="KW-0798">TonB box</keyword>
<dbReference type="PANTHER" id="PTHR32552:SF82">
    <property type="entry name" value="FCUA PROTEIN"/>
    <property type="match status" value="1"/>
</dbReference>
<comment type="subcellular location">
    <subcellularLocation>
        <location evidence="1">Cell outer membrane</location>
        <topology evidence="1">Multi-pass membrane protein</topology>
    </subcellularLocation>
</comment>